<sequence>MQQPLWAPSAERIAATRMDAFRRFVNHHHALQLADYPALHAWSVAQREAFWQAIVDFFEVRFTQQPECVLREGSAMPSAHWFPGATLNFAEHLLRRRDEHPALVAIGEDGSREQLSYTELAAHVAGLQQRLKAAGVGIGDRVAAFMPNTWQTVVGMLATASLGATWSSCSPDFGTQGVIDRFGQIEPKVLIAAAGYRYAGKNLDLTAKLNEILERLPSLQQLVVVPYSNPAAKAGDFRSAARVSLWQYFYQAGGEPQFNPVPFEQPLYILYSSGTTGVPKCIVHGVGGTLLQHVKELGLHTDLTADDTLFYYTTCGWMMWNWLVSGLALGASLVLFDGSPFHPAAERLIDLIDAENISLFGTSAKFIAALEKAGAKPRETHSLSRLKAILSTGSPLAHESFEYVYRDIKTDVCLSSISGGTDIVSCFALGNPTLPVWRGELQCKGLGMDVQVWDEAGQPVIAEKGELVCAHHFPSMPVGFWKDADGEKFRSAYFDTFPGVWAHGDYAEITEHDGLVIHGRSDAVLNPGGVRIGTAEIYRQVEKVEQVLESIAIGQDWEGDVRVVLFVRLRDGVALSDELQAQIRQVIRANTTPRHVPARIIAVADIPRTISGKIVELAVRNVVHGKPVKNTDALANPQALELYRDLPQLQS</sequence>
<dbReference type="EMBL" id="BPMT01000030">
    <property type="protein sequence ID" value="GIZ95105.1"/>
    <property type="molecule type" value="Genomic_DNA"/>
</dbReference>
<dbReference type="GO" id="GO:0030729">
    <property type="term" value="F:acetoacetate-CoA ligase activity"/>
    <property type="evidence" value="ECO:0007669"/>
    <property type="project" value="InterPro"/>
</dbReference>
<organism evidence="8 10">
    <name type="scientific">Aquipseudomonas alcaligenes</name>
    <name type="common">Pseudomonas alcaligenes</name>
    <dbReference type="NCBI Taxonomy" id="43263"/>
    <lineage>
        <taxon>Bacteria</taxon>
        <taxon>Pseudomonadati</taxon>
        <taxon>Pseudomonadota</taxon>
        <taxon>Gammaproteobacteria</taxon>
        <taxon>Pseudomonadales</taxon>
        <taxon>Pseudomonadaceae</taxon>
        <taxon>Aquipseudomonas</taxon>
    </lineage>
</organism>
<comment type="caution">
    <text evidence="8">The sequence shown here is derived from an EMBL/GenBank/DDBJ whole genome shotgun (WGS) entry which is preliminary data.</text>
</comment>
<evidence type="ECO:0000256" key="3">
    <source>
        <dbReference type="ARBA" id="ARBA00022741"/>
    </source>
</evidence>
<dbReference type="InterPro" id="IPR000873">
    <property type="entry name" value="AMP-dep_synth/lig_dom"/>
</dbReference>
<dbReference type="RefSeq" id="WP_203792200.1">
    <property type="nucleotide sequence ID" value="NZ_AP024354.1"/>
</dbReference>
<evidence type="ECO:0000313" key="9">
    <source>
        <dbReference type="EMBL" id="GIZ95105.1"/>
    </source>
</evidence>
<dbReference type="Proteomes" id="UP000887228">
    <property type="component" value="Unassembled WGS sequence"/>
</dbReference>
<dbReference type="GO" id="GO:0005524">
    <property type="term" value="F:ATP binding"/>
    <property type="evidence" value="ECO:0007669"/>
    <property type="project" value="UniProtKB-KW"/>
</dbReference>
<dbReference type="InterPro" id="IPR005914">
    <property type="entry name" value="Acac_CoA_synth"/>
</dbReference>
<dbReference type="InterPro" id="IPR020845">
    <property type="entry name" value="AMP-binding_CS"/>
</dbReference>
<name>A0AA37CIK5_AQUAC</name>
<protein>
    <submittedName>
        <fullName evidence="8">Acetoacetyl-CoA synthetase</fullName>
    </submittedName>
</protein>
<feature type="domain" description="AMP-binding enzyme C-terminal" evidence="6">
    <location>
        <begin position="544"/>
        <end position="613"/>
    </location>
</feature>
<evidence type="ECO:0000313" key="10">
    <source>
        <dbReference type="Proteomes" id="UP000887212"/>
    </source>
</evidence>
<dbReference type="EMBL" id="BPMS01000033">
    <property type="protein sequence ID" value="GIZ90783.1"/>
    <property type="molecule type" value="Genomic_DNA"/>
</dbReference>
<gene>
    <name evidence="8" type="ORF">KAM435_41100</name>
    <name evidence="9" type="ORF">KAM436_40730</name>
</gene>
<dbReference type="InterPro" id="IPR025110">
    <property type="entry name" value="AMP-bd_C"/>
</dbReference>
<proteinExistence type="inferred from homology"/>
<dbReference type="Gene3D" id="3.40.50.12780">
    <property type="entry name" value="N-terminal domain of ligase-like"/>
    <property type="match status" value="1"/>
</dbReference>
<dbReference type="Gene3D" id="3.30.300.30">
    <property type="match status" value="1"/>
</dbReference>
<dbReference type="InterPro" id="IPR042099">
    <property type="entry name" value="ANL_N_sf"/>
</dbReference>
<dbReference type="PANTHER" id="PTHR42921">
    <property type="entry name" value="ACETOACETYL-COA SYNTHETASE"/>
    <property type="match status" value="1"/>
</dbReference>
<dbReference type="GO" id="GO:0006629">
    <property type="term" value="P:lipid metabolic process"/>
    <property type="evidence" value="ECO:0007669"/>
    <property type="project" value="InterPro"/>
</dbReference>
<dbReference type="AlphaFoldDB" id="A0AA37CIK5"/>
<evidence type="ECO:0000259" key="6">
    <source>
        <dbReference type="Pfam" id="PF13193"/>
    </source>
</evidence>
<dbReference type="Pfam" id="PF13193">
    <property type="entry name" value="AMP-binding_C"/>
    <property type="match status" value="1"/>
</dbReference>
<dbReference type="Pfam" id="PF16177">
    <property type="entry name" value="ACAS_N"/>
    <property type="match status" value="1"/>
</dbReference>
<feature type="domain" description="AMP-dependent synthetase/ligase" evidence="5">
    <location>
        <begin position="95"/>
        <end position="470"/>
    </location>
</feature>
<accession>A0AA37CIK5</accession>
<keyword evidence="2" id="KW-0436">Ligase</keyword>
<evidence type="ECO:0000259" key="7">
    <source>
        <dbReference type="Pfam" id="PF16177"/>
    </source>
</evidence>
<keyword evidence="4" id="KW-0067">ATP-binding</keyword>
<dbReference type="NCBIfam" id="NF002937">
    <property type="entry name" value="PRK03584.1"/>
    <property type="match status" value="1"/>
</dbReference>
<reference evidence="8 11" key="1">
    <citation type="submission" date="2021-07" db="EMBL/GenBank/DDBJ databases">
        <title>Whole genome sequencing of carbapenem-resistant Pseudomonas spp. isolated in Japan.</title>
        <authorList>
            <person name="Suzuki M."/>
            <person name="Maehana S."/>
            <person name="Kitasato H."/>
        </authorList>
    </citation>
    <scope>NUCLEOTIDE SEQUENCE</scope>
    <source>
        <strain evidence="8">KAM435</strain>
        <strain evidence="9 11">KAM436</strain>
    </source>
</reference>
<evidence type="ECO:0000256" key="1">
    <source>
        <dbReference type="ARBA" id="ARBA00006432"/>
    </source>
</evidence>
<evidence type="ECO:0000313" key="11">
    <source>
        <dbReference type="Proteomes" id="UP000887228"/>
    </source>
</evidence>
<evidence type="ECO:0000259" key="5">
    <source>
        <dbReference type="Pfam" id="PF00501"/>
    </source>
</evidence>
<dbReference type="InterPro" id="IPR045851">
    <property type="entry name" value="AMP-bd_C_sf"/>
</dbReference>
<comment type="similarity">
    <text evidence="1">Belongs to the ATP-dependent AMP-binding enzyme family.</text>
</comment>
<dbReference type="SUPFAM" id="SSF56801">
    <property type="entry name" value="Acetyl-CoA synthetase-like"/>
    <property type="match status" value="1"/>
</dbReference>
<dbReference type="PANTHER" id="PTHR42921:SF1">
    <property type="entry name" value="ACETOACETYL-COA SYNTHETASE"/>
    <property type="match status" value="1"/>
</dbReference>
<dbReference type="Pfam" id="PF00501">
    <property type="entry name" value="AMP-binding"/>
    <property type="match status" value="1"/>
</dbReference>
<dbReference type="NCBIfam" id="TIGR01217">
    <property type="entry name" value="ac_ac_CoA_syn"/>
    <property type="match status" value="1"/>
</dbReference>
<keyword evidence="3" id="KW-0547">Nucleotide-binding</keyword>
<feature type="domain" description="Acetyl-coenzyme A synthetase N-terminal" evidence="7">
    <location>
        <begin position="36"/>
        <end position="91"/>
    </location>
</feature>
<evidence type="ECO:0000256" key="2">
    <source>
        <dbReference type="ARBA" id="ARBA00022598"/>
    </source>
</evidence>
<dbReference type="CDD" id="cd05943">
    <property type="entry name" value="AACS"/>
    <property type="match status" value="1"/>
</dbReference>
<dbReference type="InterPro" id="IPR032387">
    <property type="entry name" value="ACAS_N"/>
</dbReference>
<dbReference type="Proteomes" id="UP000887212">
    <property type="component" value="Unassembled WGS sequence"/>
</dbReference>
<dbReference type="PROSITE" id="PS00455">
    <property type="entry name" value="AMP_BINDING"/>
    <property type="match status" value="1"/>
</dbReference>
<evidence type="ECO:0000313" key="8">
    <source>
        <dbReference type="EMBL" id="GIZ90783.1"/>
    </source>
</evidence>
<evidence type="ECO:0000256" key="4">
    <source>
        <dbReference type="ARBA" id="ARBA00022840"/>
    </source>
</evidence>